<feature type="chain" id="PRO_5012827226" evidence="4">
    <location>
        <begin position="26"/>
        <end position="167"/>
    </location>
</feature>
<dbReference type="Pfam" id="PF00014">
    <property type="entry name" value="Kunitz_BPTI"/>
    <property type="match status" value="1"/>
</dbReference>
<evidence type="ECO:0000256" key="1">
    <source>
        <dbReference type="ARBA" id="ARBA00022690"/>
    </source>
</evidence>
<dbReference type="InterPro" id="IPR050098">
    <property type="entry name" value="TFPI/VKTCI-like"/>
</dbReference>
<sequence length="167" mass="18999">MLASKTGIMIFGMAAILALSGIGLAAHQKATSKSPCSMRIQPATATCLKDKKPEVRYGYNILTKKCEQYWYTSCSANQNNFKTLAECFQKCNPDSQCLKPYEKPSMTWLRFSSSYYFDIEKAECKQEKSMLSPSAGPRRNRFTTEEDCKRWCMPLKIEIVHGSYGRK</sequence>
<proteinExistence type="predicted"/>
<keyword evidence="1" id="KW-0646">Protease inhibitor</keyword>
<dbReference type="GO" id="GO:0004867">
    <property type="term" value="F:serine-type endopeptidase inhibitor activity"/>
    <property type="evidence" value="ECO:0007669"/>
    <property type="project" value="UniProtKB-KW"/>
</dbReference>
<dbReference type="PANTHER" id="PTHR10083:SF374">
    <property type="entry name" value="BPTI_KUNITZ INHIBITOR DOMAIN-CONTAINING PROTEIN"/>
    <property type="match status" value="1"/>
</dbReference>
<evidence type="ECO:0000259" key="5">
    <source>
        <dbReference type="PROSITE" id="PS50279"/>
    </source>
</evidence>
<protein>
    <submittedName>
        <fullName evidence="6">Pancreatic trypsin inhibitor</fullName>
    </submittedName>
</protein>
<accession>A0A224Y7Y7</accession>
<feature type="domain" description="BPTI/Kunitz inhibitor" evidence="5">
    <location>
        <begin position="36"/>
        <end position="91"/>
    </location>
</feature>
<dbReference type="SMART" id="SM00131">
    <property type="entry name" value="KU"/>
    <property type="match status" value="2"/>
</dbReference>
<dbReference type="CDD" id="cd00109">
    <property type="entry name" value="Kunitz-type"/>
    <property type="match status" value="1"/>
</dbReference>
<dbReference type="AlphaFoldDB" id="A0A224Y7Y7"/>
<dbReference type="InterPro" id="IPR002223">
    <property type="entry name" value="Kunitz_BPTI"/>
</dbReference>
<evidence type="ECO:0000256" key="3">
    <source>
        <dbReference type="ARBA" id="ARBA00023157"/>
    </source>
</evidence>
<dbReference type="InterPro" id="IPR036880">
    <property type="entry name" value="Kunitz_BPTI_sf"/>
</dbReference>
<reference evidence="6" key="1">
    <citation type="journal article" date="2017" name="Parasit. Vectors">
        <title>Sialotranscriptomics of Rhipicephalus zambeziensis reveals intricate expression profiles of secretory proteins and suggests tight temporal transcriptional regulation during blood-feeding.</title>
        <authorList>
            <person name="de Castro M.H."/>
            <person name="de Klerk D."/>
            <person name="Pienaar R."/>
            <person name="Rees D.J.G."/>
            <person name="Mans B.J."/>
        </authorList>
    </citation>
    <scope>NUCLEOTIDE SEQUENCE</scope>
    <source>
        <tissue evidence="6">Salivary glands</tissue>
    </source>
</reference>
<keyword evidence="3" id="KW-1015">Disulfide bond</keyword>
<evidence type="ECO:0000256" key="4">
    <source>
        <dbReference type="SAM" id="SignalP"/>
    </source>
</evidence>
<evidence type="ECO:0000313" key="6">
    <source>
        <dbReference type="EMBL" id="MAA11619.1"/>
    </source>
</evidence>
<dbReference type="PANTHER" id="PTHR10083">
    <property type="entry name" value="KUNITZ-TYPE PROTEASE INHIBITOR-RELATED"/>
    <property type="match status" value="1"/>
</dbReference>
<organism evidence="6">
    <name type="scientific">Rhipicephalus zambeziensis</name>
    <dbReference type="NCBI Taxonomy" id="60191"/>
    <lineage>
        <taxon>Eukaryota</taxon>
        <taxon>Metazoa</taxon>
        <taxon>Ecdysozoa</taxon>
        <taxon>Arthropoda</taxon>
        <taxon>Chelicerata</taxon>
        <taxon>Arachnida</taxon>
        <taxon>Acari</taxon>
        <taxon>Parasitiformes</taxon>
        <taxon>Ixodida</taxon>
        <taxon>Ixodoidea</taxon>
        <taxon>Ixodidae</taxon>
        <taxon>Rhipicephalinae</taxon>
        <taxon>Rhipicephalus</taxon>
        <taxon>Rhipicephalus</taxon>
    </lineage>
</organism>
<dbReference type="Gene3D" id="4.10.410.10">
    <property type="entry name" value="Pancreatic trypsin inhibitor Kunitz domain"/>
    <property type="match status" value="2"/>
</dbReference>
<dbReference type="SUPFAM" id="SSF57362">
    <property type="entry name" value="BPTI-like"/>
    <property type="match status" value="2"/>
</dbReference>
<feature type="signal peptide" evidence="4">
    <location>
        <begin position="1"/>
        <end position="25"/>
    </location>
</feature>
<dbReference type="EMBL" id="GFPF01000473">
    <property type="protein sequence ID" value="MAA11619.1"/>
    <property type="molecule type" value="Transcribed_RNA"/>
</dbReference>
<name>A0A224Y7Y7_9ACAR</name>
<keyword evidence="2" id="KW-0722">Serine protease inhibitor</keyword>
<dbReference type="PROSITE" id="PS50279">
    <property type="entry name" value="BPTI_KUNITZ_2"/>
    <property type="match status" value="1"/>
</dbReference>
<keyword evidence="4" id="KW-0732">Signal</keyword>
<evidence type="ECO:0000256" key="2">
    <source>
        <dbReference type="ARBA" id="ARBA00022900"/>
    </source>
</evidence>
<dbReference type="GO" id="GO:0005615">
    <property type="term" value="C:extracellular space"/>
    <property type="evidence" value="ECO:0007669"/>
    <property type="project" value="TreeGrafter"/>
</dbReference>